<dbReference type="EMBL" id="FYEX01000001">
    <property type="protein sequence ID" value="SNC63728.1"/>
    <property type="molecule type" value="Genomic_DNA"/>
</dbReference>
<name>A0A212TCG1_9BURK</name>
<organism evidence="1 2">
    <name type="scientific">Polynucleobacter victoriensis</name>
    <dbReference type="NCBI Taxonomy" id="2049319"/>
    <lineage>
        <taxon>Bacteria</taxon>
        <taxon>Pseudomonadati</taxon>
        <taxon>Pseudomonadota</taxon>
        <taxon>Betaproteobacteria</taxon>
        <taxon>Burkholderiales</taxon>
        <taxon>Burkholderiaceae</taxon>
        <taxon>Polynucleobacter</taxon>
    </lineage>
</organism>
<gene>
    <name evidence="1" type="ORF">SAMN06295916_0948</name>
</gene>
<reference evidence="1 2" key="1">
    <citation type="submission" date="2017-06" db="EMBL/GenBank/DDBJ databases">
        <authorList>
            <person name="Kim H.J."/>
            <person name="Triplett B.A."/>
        </authorList>
    </citation>
    <scope>NUCLEOTIDE SEQUENCE [LARGE SCALE GENOMIC DNA]</scope>
    <source>
        <strain evidence="1 2">MWH-VicM1</strain>
    </source>
</reference>
<evidence type="ECO:0000313" key="2">
    <source>
        <dbReference type="Proteomes" id="UP000197215"/>
    </source>
</evidence>
<dbReference type="RefSeq" id="WP_207758550.1">
    <property type="nucleotide sequence ID" value="NZ_FYEX01000001.1"/>
</dbReference>
<evidence type="ECO:0000313" key="1">
    <source>
        <dbReference type="EMBL" id="SNC63728.1"/>
    </source>
</evidence>
<dbReference type="AlphaFoldDB" id="A0A212TCG1"/>
<sequence>MKRFLAIIFLAACLFCIYTWLTLTWNYSAGERAGYVQKFSKKGWICKTWEGELAMINIPGTLTEKFNFTVHDEMVVKKINDSMGKRVALVYKEHVGVPTSCFGDTGHFVSDVIVVE</sequence>
<proteinExistence type="predicted"/>
<evidence type="ECO:0008006" key="3">
    <source>
        <dbReference type="Google" id="ProtNLM"/>
    </source>
</evidence>
<protein>
    <recommendedName>
        <fullName evidence="3">6-phosphogluconate dehydrogenase</fullName>
    </recommendedName>
</protein>
<accession>A0A212TCG1</accession>
<dbReference type="Proteomes" id="UP000197215">
    <property type="component" value="Unassembled WGS sequence"/>
</dbReference>
<keyword evidence="2" id="KW-1185">Reference proteome</keyword>